<dbReference type="KEGG" id="sgm:GCM10017557_31270"/>
<sequence>MSEKRVHNRCKRSLVCLTGANEPVGHLRRRPLEEPPVHRLPHPLRGPRRPMTAYPFPPLSSSRP</sequence>
<organism evidence="2 3">
    <name type="scientific">Streptomyces aurantiacus</name>
    <dbReference type="NCBI Taxonomy" id="47760"/>
    <lineage>
        <taxon>Bacteria</taxon>
        <taxon>Bacillati</taxon>
        <taxon>Actinomycetota</taxon>
        <taxon>Actinomycetes</taxon>
        <taxon>Kitasatosporales</taxon>
        <taxon>Streptomycetaceae</taxon>
        <taxon>Streptomyces</taxon>
        <taxon>Streptomyces aurantiacus group</taxon>
    </lineage>
</organism>
<evidence type="ECO:0000313" key="2">
    <source>
        <dbReference type="EMBL" id="BCL28268.1"/>
    </source>
</evidence>
<dbReference type="EMBL" id="AP023440">
    <property type="protein sequence ID" value="BCL28268.1"/>
    <property type="molecule type" value="Genomic_DNA"/>
</dbReference>
<gene>
    <name evidence="2" type="ORF">GCM10017557_31270</name>
</gene>
<keyword evidence="3" id="KW-1185">Reference proteome</keyword>
<reference evidence="2 3" key="1">
    <citation type="journal article" date="2014" name="Int. J. Syst. Evol. Microbiol.">
        <title>Complete genome sequence of Corynebacterium casei LMG S-19264T (=DSM 44701T), isolated from a smear-ripened cheese.</title>
        <authorList>
            <consortium name="US DOE Joint Genome Institute (JGI-PGF)"/>
            <person name="Walter F."/>
            <person name="Albersmeier A."/>
            <person name="Kalinowski J."/>
            <person name="Ruckert C."/>
        </authorList>
    </citation>
    <scope>NUCLEOTIDE SEQUENCE [LARGE SCALE GENOMIC DNA]</scope>
    <source>
        <strain evidence="2 3">JCM 4677</strain>
    </source>
</reference>
<name>A0A7G1NYL4_9ACTN</name>
<dbReference type="AlphaFoldDB" id="A0A7G1NYL4"/>
<protein>
    <submittedName>
        <fullName evidence="2">Uncharacterized protein</fullName>
    </submittedName>
</protein>
<feature type="region of interest" description="Disordered" evidence="1">
    <location>
        <begin position="27"/>
        <end position="64"/>
    </location>
</feature>
<accession>A0A7G1NYL4</accession>
<evidence type="ECO:0000256" key="1">
    <source>
        <dbReference type="SAM" id="MobiDB-lite"/>
    </source>
</evidence>
<evidence type="ECO:0000313" key="3">
    <source>
        <dbReference type="Proteomes" id="UP000516444"/>
    </source>
</evidence>
<dbReference type="Proteomes" id="UP000516444">
    <property type="component" value="Chromosome"/>
</dbReference>
<proteinExistence type="predicted"/>
<feature type="compositionally biased region" description="Basic residues" evidence="1">
    <location>
        <begin position="39"/>
        <end position="48"/>
    </location>
</feature>